<sequence length="307" mass="35757">MCEKDEDAYFSVFYKRTISCLVFLYVTCILFCGLAFVGCLSHSHAARTILVTMGLTIFFVCYFSGNFFLYLFYVGRLHFTFQDTIYAVSTMQLRLLYVPFVLFWIFTIIQNPLWPLWTGLYLLVYVSSKSTLMTLFFKRLIALATQRPDSIFRIEQTSSNSINDELTLSESQLRYITVMTKYSILVIVSLLICLAPAIVTIAYSFLPTPIAYTMGWISTMLSSVNAAANLWCLYLQFAFASHYYQQCCHCCHSLLQSNVIRKVKDTTYVITNFLFFQRKYCVHFFFFITEQKLLHIQQKFISCTVCR</sequence>
<organism evidence="2 3">
    <name type="scientific">Reticulomyxa filosa</name>
    <dbReference type="NCBI Taxonomy" id="46433"/>
    <lineage>
        <taxon>Eukaryota</taxon>
        <taxon>Sar</taxon>
        <taxon>Rhizaria</taxon>
        <taxon>Retaria</taxon>
        <taxon>Foraminifera</taxon>
        <taxon>Monothalamids</taxon>
        <taxon>Reticulomyxidae</taxon>
        <taxon>Reticulomyxa</taxon>
    </lineage>
</organism>
<evidence type="ECO:0000313" key="3">
    <source>
        <dbReference type="Proteomes" id="UP000023152"/>
    </source>
</evidence>
<feature type="transmembrane region" description="Helical" evidence="1">
    <location>
        <begin position="95"/>
        <end position="114"/>
    </location>
</feature>
<gene>
    <name evidence="2" type="ORF">RFI_21959</name>
</gene>
<dbReference type="AlphaFoldDB" id="X6MQR7"/>
<dbReference type="EMBL" id="ASPP01019161">
    <property type="protein sequence ID" value="ETO15410.1"/>
    <property type="molecule type" value="Genomic_DNA"/>
</dbReference>
<keyword evidence="3" id="KW-1185">Reference proteome</keyword>
<proteinExistence type="predicted"/>
<feature type="transmembrane region" description="Helical" evidence="1">
    <location>
        <begin position="21"/>
        <end position="43"/>
    </location>
</feature>
<feature type="transmembrane region" description="Helical" evidence="1">
    <location>
        <begin position="212"/>
        <end position="235"/>
    </location>
</feature>
<comment type="caution">
    <text evidence="2">The sequence shown here is derived from an EMBL/GenBank/DDBJ whole genome shotgun (WGS) entry which is preliminary data.</text>
</comment>
<name>X6MQR7_RETFI</name>
<keyword evidence="1" id="KW-0472">Membrane</keyword>
<feature type="transmembrane region" description="Helical" evidence="1">
    <location>
        <begin position="49"/>
        <end position="74"/>
    </location>
</feature>
<dbReference type="Proteomes" id="UP000023152">
    <property type="component" value="Unassembled WGS sequence"/>
</dbReference>
<feature type="transmembrane region" description="Helical" evidence="1">
    <location>
        <begin position="120"/>
        <end position="137"/>
    </location>
</feature>
<keyword evidence="1" id="KW-0812">Transmembrane</keyword>
<accession>X6MQR7</accession>
<feature type="transmembrane region" description="Helical" evidence="1">
    <location>
        <begin position="182"/>
        <end position="206"/>
    </location>
</feature>
<evidence type="ECO:0000256" key="1">
    <source>
        <dbReference type="SAM" id="Phobius"/>
    </source>
</evidence>
<keyword evidence="1" id="KW-1133">Transmembrane helix</keyword>
<reference evidence="2 3" key="1">
    <citation type="journal article" date="2013" name="Curr. Biol.">
        <title>The Genome of the Foraminiferan Reticulomyxa filosa.</title>
        <authorList>
            <person name="Glockner G."/>
            <person name="Hulsmann N."/>
            <person name="Schleicher M."/>
            <person name="Noegel A.A."/>
            <person name="Eichinger L."/>
            <person name="Gallinger C."/>
            <person name="Pawlowski J."/>
            <person name="Sierra R."/>
            <person name="Euteneuer U."/>
            <person name="Pillet L."/>
            <person name="Moustafa A."/>
            <person name="Platzer M."/>
            <person name="Groth M."/>
            <person name="Szafranski K."/>
            <person name="Schliwa M."/>
        </authorList>
    </citation>
    <scope>NUCLEOTIDE SEQUENCE [LARGE SCALE GENOMIC DNA]</scope>
</reference>
<evidence type="ECO:0000313" key="2">
    <source>
        <dbReference type="EMBL" id="ETO15410.1"/>
    </source>
</evidence>
<protein>
    <submittedName>
        <fullName evidence="2">Uncharacterized protein</fullName>
    </submittedName>
</protein>